<organism evidence="4 5">
    <name type="scientific">Aulographum hederae CBS 113979</name>
    <dbReference type="NCBI Taxonomy" id="1176131"/>
    <lineage>
        <taxon>Eukaryota</taxon>
        <taxon>Fungi</taxon>
        <taxon>Dikarya</taxon>
        <taxon>Ascomycota</taxon>
        <taxon>Pezizomycotina</taxon>
        <taxon>Dothideomycetes</taxon>
        <taxon>Pleosporomycetidae</taxon>
        <taxon>Aulographales</taxon>
        <taxon>Aulographaceae</taxon>
    </lineage>
</organism>
<dbReference type="OrthoDB" id="20774at2759"/>
<dbReference type="InterPro" id="IPR058543">
    <property type="entry name" value="Beta-prop_RSE1/DDB1/CPSF1_2nd"/>
</dbReference>
<evidence type="ECO:0000259" key="2">
    <source>
        <dbReference type="Pfam" id="PF10433"/>
    </source>
</evidence>
<dbReference type="AlphaFoldDB" id="A0A6G1HHM5"/>
<feature type="domain" description="RSE1/DDB1/CPSF1 second beta-propeller" evidence="3">
    <location>
        <begin position="551"/>
        <end position="854"/>
    </location>
</feature>
<gene>
    <name evidence="4" type="ORF">K402DRAFT_8326</name>
</gene>
<evidence type="ECO:0000259" key="3">
    <source>
        <dbReference type="Pfam" id="PF23726"/>
    </source>
</evidence>
<keyword evidence="5" id="KW-1185">Reference proteome</keyword>
<dbReference type="PANTHER" id="PTHR10644">
    <property type="entry name" value="DNA REPAIR/RNA PROCESSING CPSF FAMILY"/>
    <property type="match status" value="1"/>
</dbReference>
<reference evidence="4" key="1">
    <citation type="journal article" date="2020" name="Stud. Mycol.">
        <title>101 Dothideomycetes genomes: a test case for predicting lifestyles and emergence of pathogens.</title>
        <authorList>
            <person name="Haridas S."/>
            <person name="Albert R."/>
            <person name="Binder M."/>
            <person name="Bloem J."/>
            <person name="Labutti K."/>
            <person name="Salamov A."/>
            <person name="Andreopoulos B."/>
            <person name="Baker S."/>
            <person name="Barry K."/>
            <person name="Bills G."/>
            <person name="Bluhm B."/>
            <person name="Cannon C."/>
            <person name="Castanera R."/>
            <person name="Culley D."/>
            <person name="Daum C."/>
            <person name="Ezra D."/>
            <person name="Gonzalez J."/>
            <person name="Henrissat B."/>
            <person name="Kuo A."/>
            <person name="Liang C."/>
            <person name="Lipzen A."/>
            <person name="Lutzoni F."/>
            <person name="Magnuson J."/>
            <person name="Mondo S."/>
            <person name="Nolan M."/>
            <person name="Ohm R."/>
            <person name="Pangilinan J."/>
            <person name="Park H.-J."/>
            <person name="Ramirez L."/>
            <person name="Alfaro M."/>
            <person name="Sun H."/>
            <person name="Tritt A."/>
            <person name="Yoshinaga Y."/>
            <person name="Zwiers L.-H."/>
            <person name="Turgeon B."/>
            <person name="Goodwin S."/>
            <person name="Spatafora J."/>
            <person name="Crous P."/>
            <person name="Grigoriev I."/>
        </authorList>
    </citation>
    <scope>NUCLEOTIDE SEQUENCE</scope>
    <source>
        <strain evidence="4">CBS 113979</strain>
    </source>
</reference>
<dbReference type="InterPro" id="IPR050358">
    <property type="entry name" value="RSE1/DDB1/CFT1"/>
</dbReference>
<evidence type="ECO:0000313" key="5">
    <source>
        <dbReference type="Proteomes" id="UP000800041"/>
    </source>
</evidence>
<sequence length="1183" mass="129482">MSIDTNVLENGVWVTRPVPMEQVISRNRPRPPAPVLKMASQSSAPELTTGVLTKTLVRSPVVNQVLRAKIRSRDRNDVVCVGEDFIHLKEIKADEILSHVATKSDFPGRITAALVLGAPPTHYLNPGIKFEDEGQQNVMPPHILVLVLDSCELLFLTVQENRDGLVFQQRTRTLPRGPSILSRPTKHLAVDPNQRAISVAAIDHDVYVITLKTWETMKTEYQRDTDKWNPVMSIRRLTVPGTILKMDFLYPDVDIKHDARVMLSLIVASNRLTSKIFSFVWGEETEPSMTESSTEQYAQRLVAAKDVHESTYRLPLLMIPLQYGPKFWLFCEGGKGLLVHEPFAAPTKSTRKPMEDGANPLHPASSKKHPAYTSWTRTIRSPSFALQKGESYYLTREDGDVRYLYSDTEISNSWNISHTGDMFSNLGPALCCVGYEIRVGGNLTGPDILIAGGCMGNTKVAKVGGWDAAHDGRGRRIAHTLHMLESHPDWTPLMDVAITRMPATEPDALRQRSQIIATRGRQPQGGLTEMRIGYEAAVATTTPLDEPPNVTRLIALTSDSEASLFLVVAFPDRTALILLNDEPRDSSLEISYSHEYDMDLESTTLAAATLASGRALQITTKAIRILDRVQGQESEGQNFSPNQGRMLEVPASTTVTAAAVCVGPTFSSLPGTSFAMTAQNAASHCLQLGEIRRNADGSEIEVLGEPSPINQTPTCISVSVVNTSCVIVLGTASGMVSLSHASPDLKLLPLLDKQIQPTSPQEPLPACESVLILQSQFGTIIEYLLVCGLRDGRLLTLEIELTLEGTATLQWGKSQILTIGLAPVALTPAAHGPTSCAFATCGEDLLHLNYDAGSSSGLKIFNTWHVERDATRNTISQLDQPSIDAIAAAPADLQFTSPFVNHLICISKSDLSISKLDCTLVRTIPRTLTNRGNFKNTSTPTRITYSEETKSIITTSLDARLIRDDPNPVHTPFSLLSGYRRCTGQLHILNTQAQAAMPDLPVNDENLEPQPKAPLPEPPKVDRIQGNDDNTCRLTFDLGRQGERILALLNWKTDQGNFLVMGTRSDKAAARRRDGQSPGKPFGRLLVVSVLGGSNATDVKVIKECQYSDPVYAIASYGSNGLIFTTGKSLKLCRLEADSHNQPRYGTRCALPNSLLLASTLLPSNRLSMYLPRKTPFVPTGTP</sequence>
<proteinExistence type="predicted"/>
<dbReference type="Gene3D" id="2.130.10.10">
    <property type="entry name" value="YVTN repeat-like/Quinoprotein amine dehydrogenase"/>
    <property type="match status" value="2"/>
</dbReference>
<feature type="region of interest" description="Disordered" evidence="1">
    <location>
        <begin position="348"/>
        <end position="369"/>
    </location>
</feature>
<evidence type="ECO:0000256" key="1">
    <source>
        <dbReference type="SAM" id="MobiDB-lite"/>
    </source>
</evidence>
<dbReference type="InterPro" id="IPR015943">
    <property type="entry name" value="WD40/YVTN_repeat-like_dom_sf"/>
</dbReference>
<dbReference type="EMBL" id="ML977137">
    <property type="protein sequence ID" value="KAF1992529.1"/>
    <property type="molecule type" value="Genomic_DNA"/>
</dbReference>
<protein>
    <submittedName>
        <fullName evidence="4">Uncharacterized protein</fullName>
    </submittedName>
</protein>
<evidence type="ECO:0000313" key="4">
    <source>
        <dbReference type="EMBL" id="KAF1992529.1"/>
    </source>
</evidence>
<dbReference type="Pfam" id="PF23726">
    <property type="entry name" value="Beta-prop_RSE1_2nd"/>
    <property type="match status" value="1"/>
</dbReference>
<dbReference type="InterPro" id="IPR018846">
    <property type="entry name" value="Beta-prop_RSE1/DDB1/CPSF1_1st"/>
</dbReference>
<name>A0A6G1HHM5_9PEZI</name>
<feature type="domain" description="RSE1/DDB1/CPSF1 first beta-propeller" evidence="2">
    <location>
        <begin position="61"/>
        <end position="466"/>
    </location>
</feature>
<dbReference type="Pfam" id="PF10433">
    <property type="entry name" value="Beta-prop_RSE1_1st"/>
    <property type="match status" value="1"/>
</dbReference>
<accession>A0A6G1HHM5</accession>
<dbReference type="Proteomes" id="UP000800041">
    <property type="component" value="Unassembled WGS sequence"/>
</dbReference>
<feature type="region of interest" description="Disordered" evidence="1">
    <location>
        <begin position="1003"/>
        <end position="1028"/>
    </location>
</feature>